<organism evidence="2 3">
    <name type="scientific">Gilvimarinus algae</name>
    <dbReference type="NCBI Taxonomy" id="3058037"/>
    <lineage>
        <taxon>Bacteria</taxon>
        <taxon>Pseudomonadati</taxon>
        <taxon>Pseudomonadota</taxon>
        <taxon>Gammaproteobacteria</taxon>
        <taxon>Cellvibrionales</taxon>
        <taxon>Cellvibrionaceae</taxon>
        <taxon>Gilvimarinus</taxon>
    </lineage>
</organism>
<keyword evidence="1" id="KW-1133">Transmembrane helix</keyword>
<sequence>MGLLNETAIVWGALPLALILWALPLLDVTYSRRVTGGEKLAWLAACAVMSWLAWIVFFLAAPVTRPDAR</sequence>
<evidence type="ECO:0008006" key="4">
    <source>
        <dbReference type="Google" id="ProtNLM"/>
    </source>
</evidence>
<reference evidence="2" key="1">
    <citation type="submission" date="2023-07" db="EMBL/GenBank/DDBJ databases">
        <title>Gilvimarinus algae sp. nov., isolated from the surface of Kelp.</title>
        <authorList>
            <person name="Sun Y.Y."/>
            <person name="Gong Y."/>
            <person name="Du Z.J."/>
        </authorList>
    </citation>
    <scope>NUCLEOTIDE SEQUENCE</scope>
    <source>
        <strain evidence="2">SDUM040014</strain>
    </source>
</reference>
<dbReference type="Proteomes" id="UP001168380">
    <property type="component" value="Unassembled WGS sequence"/>
</dbReference>
<dbReference type="EMBL" id="JAULRT010000062">
    <property type="protein sequence ID" value="MDO3383874.1"/>
    <property type="molecule type" value="Genomic_DNA"/>
</dbReference>
<comment type="caution">
    <text evidence="2">The sequence shown here is derived from an EMBL/GenBank/DDBJ whole genome shotgun (WGS) entry which is preliminary data.</text>
</comment>
<keyword evidence="1" id="KW-0812">Transmembrane</keyword>
<evidence type="ECO:0000313" key="3">
    <source>
        <dbReference type="Proteomes" id="UP001168380"/>
    </source>
</evidence>
<feature type="transmembrane region" description="Helical" evidence="1">
    <location>
        <begin position="40"/>
        <end position="61"/>
    </location>
</feature>
<feature type="transmembrane region" description="Helical" evidence="1">
    <location>
        <begin position="6"/>
        <end position="28"/>
    </location>
</feature>
<proteinExistence type="predicted"/>
<name>A0ABT8TK61_9GAMM</name>
<gene>
    <name evidence="2" type="ORF">QWI16_16950</name>
</gene>
<keyword evidence="1" id="KW-0472">Membrane</keyword>
<protein>
    <recommendedName>
        <fullName evidence="4">Cardiolipin synthase N-terminal domain-containing protein</fullName>
    </recommendedName>
</protein>
<evidence type="ECO:0000256" key="1">
    <source>
        <dbReference type="SAM" id="Phobius"/>
    </source>
</evidence>
<accession>A0ABT8TK61</accession>
<keyword evidence="3" id="KW-1185">Reference proteome</keyword>
<dbReference type="RefSeq" id="WP_302714962.1">
    <property type="nucleotide sequence ID" value="NZ_JAULRT010000062.1"/>
</dbReference>
<evidence type="ECO:0000313" key="2">
    <source>
        <dbReference type="EMBL" id="MDO3383874.1"/>
    </source>
</evidence>